<dbReference type="Pfam" id="PF13409">
    <property type="entry name" value="GST_N_2"/>
    <property type="match status" value="1"/>
</dbReference>
<sequence>MPTTTSTTPLTFYDIATRPPAQENSCSPNPTKTRLALNFKSLPYNTTWVPLPDVSAVRQSLHLPACRQFADGSDFYTLPILHDPNTNTLVGDSFDIAIHLQNTYPSSGHGDLFPPQPLNYTFPQDPPPIVPLSATRDTSANPALLEPYARFNVHVDAAFTAHTPLTVQGFPFDPATEETVKAEFVRRAQLAGAPVQNWADFKCEGEYRKSLLESFEKTLGGLAEAFARDGGPFVLGERVSYADFIVGGWLRMFRVMLPLEEWEMVSGWHGGVFGRLYAALEVFAEVK</sequence>
<organism evidence="3 4">
    <name type="scientific">Aspergillus saccharolyticus JOP 1030-1</name>
    <dbReference type="NCBI Taxonomy" id="1450539"/>
    <lineage>
        <taxon>Eukaryota</taxon>
        <taxon>Fungi</taxon>
        <taxon>Dikarya</taxon>
        <taxon>Ascomycota</taxon>
        <taxon>Pezizomycotina</taxon>
        <taxon>Eurotiomycetes</taxon>
        <taxon>Eurotiomycetidae</taxon>
        <taxon>Eurotiales</taxon>
        <taxon>Aspergillaceae</taxon>
        <taxon>Aspergillus</taxon>
        <taxon>Aspergillus subgen. Circumdati</taxon>
    </lineage>
</organism>
<keyword evidence="4" id="KW-1185">Reference proteome</keyword>
<dbReference type="SUPFAM" id="SSF52833">
    <property type="entry name" value="Thioredoxin-like"/>
    <property type="match status" value="1"/>
</dbReference>
<accession>A0A319ABU5</accession>
<dbReference type="SUPFAM" id="SSF47616">
    <property type="entry name" value="GST C-terminal domain-like"/>
    <property type="match status" value="1"/>
</dbReference>
<dbReference type="GeneID" id="37075219"/>
<dbReference type="InterPro" id="IPR036282">
    <property type="entry name" value="Glutathione-S-Trfase_C_sf"/>
</dbReference>
<dbReference type="Gene3D" id="1.20.1050.10">
    <property type="match status" value="1"/>
</dbReference>
<name>A0A319ABU5_9EURO</name>
<dbReference type="InterPro" id="IPR004045">
    <property type="entry name" value="Glutathione_S-Trfase_N"/>
</dbReference>
<dbReference type="OrthoDB" id="4951845at2759"/>
<feature type="domain" description="Glutathione S-transferase UstS-like C-terminal" evidence="2">
    <location>
        <begin position="186"/>
        <end position="282"/>
    </location>
</feature>
<evidence type="ECO:0000313" key="3">
    <source>
        <dbReference type="EMBL" id="PYH49138.1"/>
    </source>
</evidence>
<dbReference type="RefSeq" id="XP_025435120.1">
    <property type="nucleotide sequence ID" value="XM_025573991.1"/>
</dbReference>
<dbReference type="InterPro" id="IPR036249">
    <property type="entry name" value="Thioredoxin-like_sf"/>
</dbReference>
<gene>
    <name evidence="3" type="ORF">BP01DRAFT_352657</name>
</gene>
<dbReference type="Gene3D" id="3.40.30.10">
    <property type="entry name" value="Glutaredoxin"/>
    <property type="match status" value="1"/>
</dbReference>
<proteinExistence type="predicted"/>
<dbReference type="STRING" id="1450539.A0A319ABU5"/>
<evidence type="ECO:0000313" key="4">
    <source>
        <dbReference type="Proteomes" id="UP000248349"/>
    </source>
</evidence>
<reference evidence="3 4" key="1">
    <citation type="submission" date="2016-12" db="EMBL/GenBank/DDBJ databases">
        <title>The genomes of Aspergillus section Nigri reveals drivers in fungal speciation.</title>
        <authorList>
            <consortium name="DOE Joint Genome Institute"/>
            <person name="Vesth T.C."/>
            <person name="Nybo J."/>
            <person name="Theobald S."/>
            <person name="Brandl J."/>
            <person name="Frisvad J.C."/>
            <person name="Nielsen K.F."/>
            <person name="Lyhne E.K."/>
            <person name="Kogle M.E."/>
            <person name="Kuo A."/>
            <person name="Riley R."/>
            <person name="Clum A."/>
            <person name="Nolan M."/>
            <person name="Lipzen A."/>
            <person name="Salamov A."/>
            <person name="Henrissat B."/>
            <person name="Wiebenga A."/>
            <person name="De Vries R.P."/>
            <person name="Grigoriev I.V."/>
            <person name="Mortensen U.H."/>
            <person name="Andersen M.R."/>
            <person name="Baker S.E."/>
        </authorList>
    </citation>
    <scope>NUCLEOTIDE SEQUENCE [LARGE SCALE GENOMIC DNA]</scope>
    <source>
        <strain evidence="3 4">JOP 1030-1</strain>
    </source>
</reference>
<dbReference type="AlphaFoldDB" id="A0A319ABU5"/>
<dbReference type="Pfam" id="PF22041">
    <property type="entry name" value="GST_C_7"/>
    <property type="match status" value="1"/>
</dbReference>
<evidence type="ECO:0000259" key="1">
    <source>
        <dbReference type="Pfam" id="PF13409"/>
    </source>
</evidence>
<feature type="domain" description="GST N-terminal" evidence="1">
    <location>
        <begin position="27"/>
        <end position="101"/>
    </location>
</feature>
<dbReference type="Proteomes" id="UP000248349">
    <property type="component" value="Unassembled WGS sequence"/>
</dbReference>
<dbReference type="InterPro" id="IPR054416">
    <property type="entry name" value="GST_UstS-like_C"/>
</dbReference>
<protein>
    <submittedName>
        <fullName evidence="3">Uncharacterized protein</fullName>
    </submittedName>
</protein>
<evidence type="ECO:0000259" key="2">
    <source>
        <dbReference type="Pfam" id="PF22041"/>
    </source>
</evidence>
<dbReference type="EMBL" id="KZ821219">
    <property type="protein sequence ID" value="PYH49138.1"/>
    <property type="molecule type" value="Genomic_DNA"/>
</dbReference>